<dbReference type="PRINTS" id="PR01415">
    <property type="entry name" value="ANKYRIN"/>
</dbReference>
<proteinExistence type="predicted"/>
<feature type="repeat" description="ANK" evidence="3">
    <location>
        <begin position="183"/>
        <end position="215"/>
    </location>
</feature>
<organism evidence="5 6">
    <name type="scientific">Entamoeba invadens IP1</name>
    <dbReference type="NCBI Taxonomy" id="370355"/>
    <lineage>
        <taxon>Eukaryota</taxon>
        <taxon>Amoebozoa</taxon>
        <taxon>Evosea</taxon>
        <taxon>Archamoebae</taxon>
        <taxon>Mastigamoebida</taxon>
        <taxon>Entamoebidae</taxon>
        <taxon>Entamoeba</taxon>
    </lineage>
</organism>
<dbReference type="EMBL" id="KB206169">
    <property type="protein sequence ID" value="ELP94808.1"/>
    <property type="molecule type" value="Genomic_DNA"/>
</dbReference>
<dbReference type="PROSITE" id="PS50088">
    <property type="entry name" value="ANK_REPEAT"/>
    <property type="match status" value="6"/>
</dbReference>
<dbReference type="PROSITE" id="PS50297">
    <property type="entry name" value="ANK_REP_REGION"/>
    <property type="match status" value="5"/>
</dbReference>
<dbReference type="Pfam" id="PF00023">
    <property type="entry name" value="Ank"/>
    <property type="match status" value="1"/>
</dbReference>
<feature type="region of interest" description="Disordered" evidence="4">
    <location>
        <begin position="1"/>
        <end position="29"/>
    </location>
</feature>
<dbReference type="OMA" id="MACHYGH"/>
<keyword evidence="1" id="KW-0677">Repeat</keyword>
<feature type="repeat" description="ANK" evidence="3">
    <location>
        <begin position="315"/>
        <end position="347"/>
    </location>
</feature>
<dbReference type="AlphaFoldDB" id="A0A0A1UE95"/>
<sequence>MNNLKSHNIGMGDSPYDIGLNPPPKSKPQKRVGVDFPLNFTPVHLMVYQNRPELIIPSEALRHCGFDVVDNHGNTPLHIACSLGRLECVEVLVSKHSSVLVHNAFGEIPLFCALRSQNSDFDASSKISKILLEKCGKEMLAATDMRGYTVLHYAVFMNNTSFLDYILSLCCVDEFINNTFNEGNSTPLHIAAKFGLLQSAQWLLDHNADVTLENEMGETALIVAIKNRQQEISKVLLKTSPLDVPDNYGQTVLHHAAAVGDLDLCKTIIEMCPKLVNTGDCQSNFPFHCAVKANSKEVMEYFYSNILCLERGNSQGMTPLMIAVSLGCEQSMCFLKERGAKMDQRTMRGTTLFLSGVVHGEIGILEKISGIEEKDKMGNSVFHYAVQSGRIKIVEWLFKQKKELLEEKNDSGETPLHIGSLRGDLQMVKHLITVCQHHVDLRNNEGRTPLHYAVMGGNMECVKYLIENNRACGYEDKHRMNVIHLCCARGTVNLLEYLCESYKELINKRDACGRTPLHIAVIMNDALSVEILKRHGADLVMKDIRGMNVKQSATNRGFLHCLDILNGTKKSEWVVINKVESLGELVNVENSHMLSLHKGEIISVVWVYNEWGIGINERGESGLFKMEFCKSKEMSTIELEKMKGMLKKQKEVRKIIEKKNRSLSVAVPPPLNPIEEKVKTHSPRIEIPMEQDTNQHNLRNEQSVW</sequence>
<feature type="repeat" description="ANK" evidence="3">
    <location>
        <begin position="411"/>
        <end position="432"/>
    </location>
</feature>
<reference evidence="5 6" key="1">
    <citation type="submission" date="2012-10" db="EMBL/GenBank/DDBJ databases">
        <authorList>
            <person name="Zafar N."/>
            <person name="Inman J."/>
            <person name="Hall N."/>
            <person name="Lorenzi H."/>
            <person name="Caler E."/>
        </authorList>
    </citation>
    <scope>NUCLEOTIDE SEQUENCE [LARGE SCALE GENOMIC DNA]</scope>
    <source>
        <strain evidence="5 6">IP1</strain>
    </source>
</reference>
<dbReference type="KEGG" id="eiv:EIN_247020"/>
<evidence type="ECO:0000256" key="4">
    <source>
        <dbReference type="SAM" id="MobiDB-lite"/>
    </source>
</evidence>
<dbReference type="InterPro" id="IPR002110">
    <property type="entry name" value="Ankyrin_rpt"/>
</dbReference>
<evidence type="ECO:0000313" key="5">
    <source>
        <dbReference type="EMBL" id="ELP94808.1"/>
    </source>
</evidence>
<evidence type="ECO:0000256" key="1">
    <source>
        <dbReference type="ARBA" id="ARBA00022737"/>
    </source>
</evidence>
<dbReference type="VEuPathDB" id="AmoebaDB:EIN_247020"/>
<evidence type="ECO:0000313" key="6">
    <source>
        <dbReference type="Proteomes" id="UP000014680"/>
    </source>
</evidence>
<feature type="repeat" description="ANK" evidence="3">
    <location>
        <begin position="72"/>
        <end position="104"/>
    </location>
</feature>
<gene>
    <name evidence="5" type="ORF">EIN_247020</name>
</gene>
<dbReference type="OrthoDB" id="20872at2759"/>
<dbReference type="SUPFAM" id="SSF48403">
    <property type="entry name" value="Ankyrin repeat"/>
    <property type="match status" value="2"/>
</dbReference>
<dbReference type="PANTHER" id="PTHR24161">
    <property type="entry name" value="ANK_REP_REGION DOMAIN-CONTAINING PROTEIN-RELATED"/>
    <property type="match status" value="1"/>
</dbReference>
<protein>
    <submittedName>
        <fullName evidence="5">Ankyrin repeat-containing protein, putative</fullName>
    </submittedName>
</protein>
<dbReference type="Proteomes" id="UP000014680">
    <property type="component" value="Unassembled WGS sequence"/>
</dbReference>
<dbReference type="PANTHER" id="PTHR24161:SF85">
    <property type="entry name" value="PALMITOYLTRANSFERASE HIP14"/>
    <property type="match status" value="1"/>
</dbReference>
<dbReference type="SMART" id="SM00248">
    <property type="entry name" value="ANK"/>
    <property type="match status" value="13"/>
</dbReference>
<dbReference type="Gene3D" id="1.25.40.20">
    <property type="entry name" value="Ankyrin repeat-containing domain"/>
    <property type="match status" value="3"/>
</dbReference>
<dbReference type="CDD" id="cd00174">
    <property type="entry name" value="SH3"/>
    <property type="match status" value="1"/>
</dbReference>
<evidence type="ECO:0000256" key="3">
    <source>
        <dbReference type="PROSITE-ProRule" id="PRU00023"/>
    </source>
</evidence>
<dbReference type="GeneID" id="14893775"/>
<dbReference type="InterPro" id="IPR036770">
    <property type="entry name" value="Ankyrin_rpt-contain_sf"/>
</dbReference>
<feature type="repeat" description="ANK" evidence="3">
    <location>
        <begin position="512"/>
        <end position="544"/>
    </location>
</feature>
<keyword evidence="6" id="KW-1185">Reference proteome</keyword>
<keyword evidence="2 3" id="KW-0040">ANK repeat</keyword>
<dbReference type="RefSeq" id="XP_004261579.1">
    <property type="nucleotide sequence ID" value="XM_004261531.1"/>
</dbReference>
<dbReference type="Pfam" id="PF12796">
    <property type="entry name" value="Ank_2"/>
    <property type="match status" value="4"/>
</dbReference>
<accession>A0A0A1UE95</accession>
<feature type="region of interest" description="Disordered" evidence="4">
    <location>
        <begin position="686"/>
        <end position="705"/>
    </location>
</feature>
<feature type="compositionally biased region" description="Polar residues" evidence="4">
    <location>
        <begin position="691"/>
        <end position="705"/>
    </location>
</feature>
<evidence type="ECO:0000256" key="2">
    <source>
        <dbReference type="ARBA" id="ARBA00023043"/>
    </source>
</evidence>
<name>A0A0A1UE95_ENTIV</name>
<feature type="repeat" description="ANK" evidence="3">
    <location>
        <begin position="445"/>
        <end position="477"/>
    </location>
</feature>